<keyword evidence="3" id="KW-1185">Reference proteome</keyword>
<gene>
    <name evidence="2" type="ORF">ACHAWU_010140</name>
</gene>
<feature type="region of interest" description="Disordered" evidence="1">
    <location>
        <begin position="1"/>
        <end position="25"/>
    </location>
</feature>
<organism evidence="2 3">
    <name type="scientific">Discostella pseudostelligera</name>
    <dbReference type="NCBI Taxonomy" id="259834"/>
    <lineage>
        <taxon>Eukaryota</taxon>
        <taxon>Sar</taxon>
        <taxon>Stramenopiles</taxon>
        <taxon>Ochrophyta</taxon>
        <taxon>Bacillariophyta</taxon>
        <taxon>Coscinodiscophyceae</taxon>
        <taxon>Thalassiosirophycidae</taxon>
        <taxon>Stephanodiscales</taxon>
        <taxon>Stephanodiscaceae</taxon>
        <taxon>Discostella</taxon>
    </lineage>
</organism>
<comment type="caution">
    <text evidence="2">The sequence shown here is derived from an EMBL/GenBank/DDBJ whole genome shotgun (WGS) entry which is preliminary data.</text>
</comment>
<protein>
    <submittedName>
        <fullName evidence="2">Uncharacterized protein</fullName>
    </submittedName>
</protein>
<feature type="compositionally biased region" description="Polar residues" evidence="1">
    <location>
        <begin position="1"/>
        <end position="12"/>
    </location>
</feature>
<dbReference type="PANTHER" id="PTHR34801">
    <property type="entry name" value="EXPRESSED PROTEIN"/>
    <property type="match status" value="1"/>
</dbReference>
<dbReference type="AlphaFoldDB" id="A0ABD3MGF3"/>
<dbReference type="Proteomes" id="UP001530293">
    <property type="component" value="Unassembled WGS sequence"/>
</dbReference>
<sequence>MAQEVPTNQAATSAGRRGCTTDSNPARTVVTCTGELRNNNKDTGGGRLSGVSATANGVSTSAVRNPSRFSPPWTYLTETSDANVAWKSLVNAVKNVNDKIEIVELTDDYLHAITPTEYPPGATYDDIEFLLRPEDKLVLYRSVSRTSVFVYPLTQPVSDKNSNLKRLEKIRETLGWDELGMRQEGSNRI</sequence>
<accession>A0ABD3MGF3</accession>
<evidence type="ECO:0000313" key="2">
    <source>
        <dbReference type="EMBL" id="KAL3761963.1"/>
    </source>
</evidence>
<evidence type="ECO:0000313" key="3">
    <source>
        <dbReference type="Proteomes" id="UP001530293"/>
    </source>
</evidence>
<dbReference type="Pfam" id="PF07386">
    <property type="entry name" value="DUF1499"/>
    <property type="match status" value="1"/>
</dbReference>
<dbReference type="InterPro" id="IPR010865">
    <property type="entry name" value="DUF1499"/>
</dbReference>
<dbReference type="EMBL" id="JALLBG020000144">
    <property type="protein sequence ID" value="KAL3761963.1"/>
    <property type="molecule type" value="Genomic_DNA"/>
</dbReference>
<dbReference type="PANTHER" id="PTHR34801:SF6">
    <property type="entry name" value="SLL1620 PROTEIN"/>
    <property type="match status" value="1"/>
</dbReference>
<proteinExistence type="predicted"/>
<name>A0ABD3MGF3_9STRA</name>
<reference evidence="2 3" key="1">
    <citation type="submission" date="2024-10" db="EMBL/GenBank/DDBJ databases">
        <title>Updated reference genomes for cyclostephanoid diatoms.</title>
        <authorList>
            <person name="Roberts W.R."/>
            <person name="Alverson A.J."/>
        </authorList>
    </citation>
    <scope>NUCLEOTIDE SEQUENCE [LARGE SCALE GENOMIC DNA]</scope>
    <source>
        <strain evidence="2 3">AJA232-27</strain>
    </source>
</reference>
<evidence type="ECO:0000256" key="1">
    <source>
        <dbReference type="SAM" id="MobiDB-lite"/>
    </source>
</evidence>